<proteinExistence type="predicted"/>
<sequence length="130" mass="14122">MDPAGAYGRPTTPPIAATVSAPSRNRTEPEPHRARRRDIADRVGDHATVRPDAVRRRHFAGRGLHPAGSGYTAVMSDLEPESFAEFVTTDGPGSADADQQPGDEEQEVRTGPVNDLIERSMEEPDEGSYR</sequence>
<keyword evidence="3" id="KW-1185">Reference proteome</keyword>
<evidence type="ECO:0000256" key="1">
    <source>
        <dbReference type="SAM" id="MobiDB-lite"/>
    </source>
</evidence>
<name>A0A561WAN8_ACTTI</name>
<dbReference type="EMBL" id="VIWY01000003">
    <property type="protein sequence ID" value="TWG20927.1"/>
    <property type="molecule type" value="Genomic_DNA"/>
</dbReference>
<feature type="region of interest" description="Disordered" evidence="1">
    <location>
        <begin position="86"/>
        <end position="130"/>
    </location>
</feature>
<accession>A0A561WAN8</accession>
<evidence type="ECO:0000313" key="2">
    <source>
        <dbReference type="EMBL" id="TWG20927.1"/>
    </source>
</evidence>
<organism evidence="2 3">
    <name type="scientific">Actinoplanes teichomyceticus</name>
    <dbReference type="NCBI Taxonomy" id="1867"/>
    <lineage>
        <taxon>Bacteria</taxon>
        <taxon>Bacillati</taxon>
        <taxon>Actinomycetota</taxon>
        <taxon>Actinomycetes</taxon>
        <taxon>Micromonosporales</taxon>
        <taxon>Micromonosporaceae</taxon>
        <taxon>Actinoplanes</taxon>
    </lineage>
</organism>
<comment type="caution">
    <text evidence="2">The sequence shown here is derived from an EMBL/GenBank/DDBJ whole genome shotgun (WGS) entry which is preliminary data.</text>
</comment>
<reference evidence="2 3" key="1">
    <citation type="submission" date="2019-06" db="EMBL/GenBank/DDBJ databases">
        <title>Sequencing the genomes of 1000 actinobacteria strains.</title>
        <authorList>
            <person name="Klenk H.-P."/>
        </authorList>
    </citation>
    <scope>NUCLEOTIDE SEQUENCE [LARGE SCALE GENOMIC DNA]</scope>
    <source>
        <strain evidence="2 3">DSM 43866</strain>
    </source>
</reference>
<dbReference type="AlphaFoldDB" id="A0A561WAN8"/>
<evidence type="ECO:0000313" key="3">
    <source>
        <dbReference type="Proteomes" id="UP000320239"/>
    </source>
</evidence>
<feature type="region of interest" description="Disordered" evidence="1">
    <location>
        <begin position="1"/>
        <end position="46"/>
    </location>
</feature>
<feature type="compositionally biased region" description="Basic and acidic residues" evidence="1">
    <location>
        <begin position="25"/>
        <end position="46"/>
    </location>
</feature>
<gene>
    <name evidence="2" type="ORF">FHX34_103456</name>
</gene>
<protein>
    <submittedName>
        <fullName evidence="2">Uncharacterized protein</fullName>
    </submittedName>
</protein>
<dbReference type="Proteomes" id="UP000320239">
    <property type="component" value="Unassembled WGS sequence"/>
</dbReference>
<feature type="compositionally biased region" description="Basic and acidic residues" evidence="1">
    <location>
        <begin position="116"/>
        <end position="130"/>
    </location>
</feature>